<proteinExistence type="predicted"/>
<dbReference type="Proteomes" id="UP001221142">
    <property type="component" value="Unassembled WGS sequence"/>
</dbReference>
<feature type="region of interest" description="Disordered" evidence="1">
    <location>
        <begin position="290"/>
        <end position="363"/>
    </location>
</feature>
<dbReference type="EMBL" id="JARKIF010000013">
    <property type="protein sequence ID" value="KAJ7624380.1"/>
    <property type="molecule type" value="Genomic_DNA"/>
</dbReference>
<evidence type="ECO:0000313" key="3">
    <source>
        <dbReference type="Proteomes" id="UP001221142"/>
    </source>
</evidence>
<name>A0AAD7BL20_9AGAR</name>
<sequence length="722" mass="76986">MSNIGGNPANINSLWTVRACVAAATCYGVGDLINSVECQTGLVTTNRIQASLPQDIYAKFVRNCTTCAITQQNYIDYYYGQLTAINSANLPSSSAVVKAFWAAITAWAATGDTVPYKNFNDWLLFSSAPSTTTTVAEPPVPTYTQINWNPNPVPPSGAKSETFVSGTITKIIAIPTASTTVVIVNATITLAPGGTPVNGVISPGITLPGAVTPTWNPNIIPPKSVPSITFTAPARSWTTVVAVPTSSNSPPSNVTGPPGDNNDDGNDWWLLLFGALIGGLLPKDVGIPGGVTPKAAQPPDWTGGGWVDPDPTSSSDPGNQSQSASKSASKSQSSTSTCPKPTPTYSLSDDSENSDWDFLGSDPDRRRRTDARFKWTREVEYNDTSSNKETRWEADLERRDNRHIAVNTCGIKVTNSRTVSLVAGDYYSIGLKVPIGTGSNLGVTQVNSRPVGNGGGSVAQEHVFELGYIDQFFSAAISAGITCNWIQASVFSATRRDGSNLGTSLLNAIDDTNNMVWVDRPLNQAKSNVVNGNKKSATNPPQKENIDSIKSFVSVNLIQDVEYFARNLAALGTYFGSTAAVFQATALRVQNLLAEVTPISNDAQLPVEFNEWLRNLIADYPLGCTQRAGFTYNYYTARMQAVSQLTNPLTPIPACAPLFSSGLNVHTFTWQNLIPPAPTLPRCDIPGTTGQISLGQNAQGAYIFEIGAFRIMGSGNTVRIVG</sequence>
<evidence type="ECO:0000256" key="1">
    <source>
        <dbReference type="SAM" id="MobiDB-lite"/>
    </source>
</evidence>
<organism evidence="2 3">
    <name type="scientific">Roridomyces roridus</name>
    <dbReference type="NCBI Taxonomy" id="1738132"/>
    <lineage>
        <taxon>Eukaryota</taxon>
        <taxon>Fungi</taxon>
        <taxon>Dikarya</taxon>
        <taxon>Basidiomycota</taxon>
        <taxon>Agaricomycotina</taxon>
        <taxon>Agaricomycetes</taxon>
        <taxon>Agaricomycetidae</taxon>
        <taxon>Agaricales</taxon>
        <taxon>Marasmiineae</taxon>
        <taxon>Mycenaceae</taxon>
        <taxon>Roridomyces</taxon>
    </lineage>
</organism>
<accession>A0AAD7BL20</accession>
<gene>
    <name evidence="2" type="ORF">FB45DRAFT_82299</name>
</gene>
<feature type="compositionally biased region" description="Polar residues" evidence="1">
    <location>
        <begin position="311"/>
        <end position="320"/>
    </location>
</feature>
<reference evidence="2" key="1">
    <citation type="submission" date="2023-03" db="EMBL/GenBank/DDBJ databases">
        <title>Massive genome expansion in bonnet fungi (Mycena s.s.) driven by repeated elements and novel gene families across ecological guilds.</title>
        <authorList>
            <consortium name="Lawrence Berkeley National Laboratory"/>
            <person name="Harder C.B."/>
            <person name="Miyauchi S."/>
            <person name="Viragh M."/>
            <person name="Kuo A."/>
            <person name="Thoen E."/>
            <person name="Andreopoulos B."/>
            <person name="Lu D."/>
            <person name="Skrede I."/>
            <person name="Drula E."/>
            <person name="Henrissat B."/>
            <person name="Morin E."/>
            <person name="Kohler A."/>
            <person name="Barry K."/>
            <person name="LaButti K."/>
            <person name="Morin E."/>
            <person name="Salamov A."/>
            <person name="Lipzen A."/>
            <person name="Mereny Z."/>
            <person name="Hegedus B."/>
            <person name="Baldrian P."/>
            <person name="Stursova M."/>
            <person name="Weitz H."/>
            <person name="Taylor A."/>
            <person name="Grigoriev I.V."/>
            <person name="Nagy L.G."/>
            <person name="Martin F."/>
            <person name="Kauserud H."/>
        </authorList>
    </citation>
    <scope>NUCLEOTIDE SEQUENCE</scope>
    <source>
        <strain evidence="2">9284</strain>
    </source>
</reference>
<protein>
    <submittedName>
        <fullName evidence="2">Uncharacterized protein</fullName>
    </submittedName>
</protein>
<dbReference type="AlphaFoldDB" id="A0AAD7BL20"/>
<evidence type="ECO:0000313" key="2">
    <source>
        <dbReference type="EMBL" id="KAJ7624380.1"/>
    </source>
</evidence>
<feature type="region of interest" description="Disordered" evidence="1">
    <location>
        <begin position="243"/>
        <end position="262"/>
    </location>
</feature>
<feature type="compositionally biased region" description="Low complexity" evidence="1">
    <location>
        <begin position="321"/>
        <end position="337"/>
    </location>
</feature>
<feature type="compositionally biased region" description="Low complexity" evidence="1">
    <location>
        <begin position="243"/>
        <end position="260"/>
    </location>
</feature>
<keyword evidence="3" id="KW-1185">Reference proteome</keyword>
<comment type="caution">
    <text evidence="2">The sequence shown here is derived from an EMBL/GenBank/DDBJ whole genome shotgun (WGS) entry which is preliminary data.</text>
</comment>